<name>A0AAX4KU34_9TREE</name>
<protein>
    <submittedName>
        <fullName evidence="1">Uncharacterized protein</fullName>
    </submittedName>
</protein>
<proteinExistence type="predicted"/>
<accession>A0AAX4KU34</accession>
<dbReference type="EMBL" id="CP144090">
    <property type="protein sequence ID" value="WWD09258.1"/>
    <property type="molecule type" value="Genomic_DNA"/>
</dbReference>
<dbReference type="KEGG" id="ker:91106181"/>
<dbReference type="GeneID" id="91106181"/>
<sequence>MSQGYVPEWTSDPKAIRSETTNEIVRPFILKNEADHNLYRYLLTGKGVREVARFQVSADVAWHIARILEGTDRELTLTGTFQISFGKTSAFLGELAFIGQYVPTWFRLYYQDDELEISSISQNLHRIFSLLTEATTNLRDEKQLRGVYVELFHLVFYENEETKSFDINSNVKTSFRIVDELHLRPLALNETDLQIGFAPDAFRISKNQYSEPVKLSPSVYALSRDILVNSNDDLFESWFPYVLVHLNTGTSDFNKTRLENDTSILLALKLYHALYPQAIQTDPVHCELHISETRCVFGIRVLADWVEVVMGFLTGGKVLVVPIFASPISILSKYLQFVNILLNIKDERDIRKSIIENWLWCSSGRLSEILLLRLARNRSSASTALQRYFYSPGPASRTPTESPEEIDKKNRINKWLEDIHDHRHSVERGYLLNL</sequence>
<organism evidence="1 2">
    <name type="scientific">Kwoniella europaea PYCC6329</name>
    <dbReference type="NCBI Taxonomy" id="1423913"/>
    <lineage>
        <taxon>Eukaryota</taxon>
        <taxon>Fungi</taxon>
        <taxon>Dikarya</taxon>
        <taxon>Basidiomycota</taxon>
        <taxon>Agaricomycotina</taxon>
        <taxon>Tremellomycetes</taxon>
        <taxon>Tremellales</taxon>
        <taxon>Cryptococcaceae</taxon>
        <taxon>Kwoniella</taxon>
    </lineage>
</organism>
<evidence type="ECO:0000313" key="2">
    <source>
        <dbReference type="Proteomes" id="UP001358614"/>
    </source>
</evidence>
<dbReference type="AlphaFoldDB" id="A0AAX4KU34"/>
<keyword evidence="2" id="KW-1185">Reference proteome</keyword>
<gene>
    <name evidence="1" type="ORF">V865_007380</name>
</gene>
<dbReference type="RefSeq" id="XP_066087225.1">
    <property type="nucleotide sequence ID" value="XM_066231128.1"/>
</dbReference>
<evidence type="ECO:0000313" key="1">
    <source>
        <dbReference type="EMBL" id="WWD09258.1"/>
    </source>
</evidence>
<dbReference type="Proteomes" id="UP001358614">
    <property type="component" value="Chromosome 2"/>
</dbReference>
<reference evidence="1 2" key="1">
    <citation type="submission" date="2024-01" db="EMBL/GenBank/DDBJ databases">
        <title>Comparative genomics of Cryptococcus and Kwoniella reveals pathogenesis evolution and contrasting modes of karyotype evolution via chromosome fusion or intercentromeric recombination.</title>
        <authorList>
            <person name="Coelho M.A."/>
            <person name="David-Palma M."/>
            <person name="Shea T."/>
            <person name="Bowers K."/>
            <person name="McGinley-Smith S."/>
            <person name="Mohammad A.W."/>
            <person name="Gnirke A."/>
            <person name="Yurkov A.M."/>
            <person name="Nowrousian M."/>
            <person name="Sun S."/>
            <person name="Cuomo C.A."/>
            <person name="Heitman J."/>
        </authorList>
    </citation>
    <scope>NUCLEOTIDE SEQUENCE [LARGE SCALE GENOMIC DNA]</scope>
    <source>
        <strain evidence="1 2">PYCC6329</strain>
    </source>
</reference>